<comment type="caution">
    <text evidence="2">The sequence shown here is derived from an EMBL/GenBank/DDBJ whole genome shotgun (WGS) entry which is preliminary data.</text>
</comment>
<proteinExistence type="predicted"/>
<protein>
    <submittedName>
        <fullName evidence="2">Uncharacterized protein</fullName>
    </submittedName>
</protein>
<feature type="compositionally biased region" description="Low complexity" evidence="1">
    <location>
        <begin position="467"/>
        <end position="481"/>
    </location>
</feature>
<evidence type="ECO:0000313" key="3">
    <source>
        <dbReference type="Proteomes" id="UP001273166"/>
    </source>
</evidence>
<dbReference type="RefSeq" id="XP_062723757.1">
    <property type="nucleotide sequence ID" value="XM_062867725.1"/>
</dbReference>
<dbReference type="EMBL" id="JAUDZG010000002">
    <property type="protein sequence ID" value="KAK3307977.1"/>
    <property type="molecule type" value="Genomic_DNA"/>
</dbReference>
<reference evidence="2" key="2">
    <citation type="submission" date="2023-06" db="EMBL/GenBank/DDBJ databases">
        <authorList>
            <consortium name="Lawrence Berkeley National Laboratory"/>
            <person name="Mondo S.J."/>
            <person name="Hensen N."/>
            <person name="Bonometti L."/>
            <person name="Westerberg I."/>
            <person name="Brannstrom I.O."/>
            <person name="Guillou S."/>
            <person name="Cros-Aarteil S."/>
            <person name="Calhoun S."/>
            <person name="Haridas S."/>
            <person name="Kuo A."/>
            <person name="Pangilinan J."/>
            <person name="Riley R."/>
            <person name="Labutti K."/>
            <person name="Andreopoulos B."/>
            <person name="Lipzen A."/>
            <person name="Chen C."/>
            <person name="Yanf M."/>
            <person name="Daum C."/>
            <person name="Ng V."/>
            <person name="Clum A."/>
            <person name="Steindorff A."/>
            <person name="Ohm R."/>
            <person name="Martin F."/>
            <person name="Silar P."/>
            <person name="Natvig D."/>
            <person name="Lalanne C."/>
            <person name="Gautier V."/>
            <person name="Ament-Velasquez S.L."/>
            <person name="Kruys A."/>
            <person name="Hutchinson M.I."/>
            <person name="Powell A.J."/>
            <person name="Barry K."/>
            <person name="Miller A.N."/>
            <person name="Grigoriev I.V."/>
            <person name="Debuchy R."/>
            <person name="Gladieux P."/>
            <person name="Thoren M.H."/>
            <person name="Johannesson H."/>
        </authorList>
    </citation>
    <scope>NUCLEOTIDE SEQUENCE</scope>
    <source>
        <strain evidence="2">CBS 333.67</strain>
    </source>
</reference>
<feature type="region of interest" description="Disordered" evidence="1">
    <location>
        <begin position="1"/>
        <end position="23"/>
    </location>
</feature>
<dbReference type="Proteomes" id="UP001273166">
    <property type="component" value="Unassembled WGS sequence"/>
</dbReference>
<accession>A0AAJ0GXL3</accession>
<evidence type="ECO:0000256" key="1">
    <source>
        <dbReference type="SAM" id="MobiDB-lite"/>
    </source>
</evidence>
<feature type="compositionally biased region" description="Basic and acidic residues" evidence="1">
    <location>
        <begin position="541"/>
        <end position="554"/>
    </location>
</feature>
<feature type="compositionally biased region" description="Polar residues" evidence="1">
    <location>
        <begin position="82"/>
        <end position="96"/>
    </location>
</feature>
<feature type="compositionally biased region" description="Basic and acidic residues" evidence="1">
    <location>
        <begin position="501"/>
        <end position="512"/>
    </location>
</feature>
<feature type="compositionally biased region" description="Low complexity" evidence="1">
    <location>
        <begin position="40"/>
        <end position="57"/>
    </location>
</feature>
<feature type="compositionally biased region" description="Polar residues" evidence="1">
    <location>
        <begin position="449"/>
        <end position="462"/>
    </location>
</feature>
<feature type="compositionally biased region" description="Basic and acidic residues" evidence="1">
    <location>
        <begin position="126"/>
        <end position="135"/>
    </location>
</feature>
<feature type="compositionally biased region" description="Polar residues" evidence="1">
    <location>
        <begin position="136"/>
        <end position="152"/>
    </location>
</feature>
<evidence type="ECO:0000313" key="2">
    <source>
        <dbReference type="EMBL" id="KAK3307977.1"/>
    </source>
</evidence>
<feature type="compositionally biased region" description="Acidic residues" evidence="1">
    <location>
        <begin position="375"/>
        <end position="389"/>
    </location>
</feature>
<feature type="region of interest" description="Disordered" evidence="1">
    <location>
        <begin position="313"/>
        <end position="554"/>
    </location>
</feature>
<reference evidence="2" key="1">
    <citation type="journal article" date="2023" name="Mol. Phylogenet. Evol.">
        <title>Genome-scale phylogeny and comparative genomics of the fungal order Sordariales.</title>
        <authorList>
            <person name="Hensen N."/>
            <person name="Bonometti L."/>
            <person name="Westerberg I."/>
            <person name="Brannstrom I.O."/>
            <person name="Guillou S."/>
            <person name="Cros-Aarteil S."/>
            <person name="Calhoun S."/>
            <person name="Haridas S."/>
            <person name="Kuo A."/>
            <person name="Mondo S."/>
            <person name="Pangilinan J."/>
            <person name="Riley R."/>
            <person name="LaButti K."/>
            <person name="Andreopoulos B."/>
            <person name="Lipzen A."/>
            <person name="Chen C."/>
            <person name="Yan M."/>
            <person name="Daum C."/>
            <person name="Ng V."/>
            <person name="Clum A."/>
            <person name="Steindorff A."/>
            <person name="Ohm R.A."/>
            <person name="Martin F."/>
            <person name="Silar P."/>
            <person name="Natvig D.O."/>
            <person name="Lalanne C."/>
            <person name="Gautier V."/>
            <person name="Ament-Velasquez S.L."/>
            <person name="Kruys A."/>
            <person name="Hutchinson M.I."/>
            <person name="Powell A.J."/>
            <person name="Barry K."/>
            <person name="Miller A.N."/>
            <person name="Grigoriev I.V."/>
            <person name="Debuchy R."/>
            <person name="Gladieux P."/>
            <person name="Hiltunen Thoren M."/>
            <person name="Johannesson H."/>
        </authorList>
    </citation>
    <scope>NUCLEOTIDE SEQUENCE</scope>
    <source>
        <strain evidence="2">CBS 333.67</strain>
    </source>
</reference>
<dbReference type="GeneID" id="87886554"/>
<gene>
    <name evidence="2" type="ORF">B0T15DRAFT_508494</name>
</gene>
<sequence>MSKDAKDPKHRFENSRQPHRKDSLSSILSWAALHGKITASKTSPLSSSASQSPQTSLGNGSSKRRRHSHSASTETKPKARRGSTTLRNFSLSNPAASQAGAGTKTRHAKTSMAPDPKASPGISKTGSDDFSEKVNETASPGSGGKDTTQTRIAQGPQDKPRSASAPIPIKSILRVSSPDGSKRPKQFVNPESREPTSPGLPASSPETGGGMSPASSPGSDLTSPMSRPMSPGATVRFAKATIHRVEVGPGRRFLPVKRKSKSTVTYISPLDPGPQKSAPKTMLQSPTKLRRHQENQKAMGRYWMRTEEEEAQWRAEAERRAQEEAERYRNEPASPPPASALPKAAVEGSLADKVKAIDKLAPLESDPSKDKVDEEFADSEICDSDEDSGVECGQGAGETESVASTESAQDRKVVYRPETAGAEKGGAENPKVTDVQARLSVAGPDEAKTTPTPTEKANNKAPNSVPEIAIAATSASMAAEAQPSARKDANQAESGSFSGRLAEKQAGEEESKQVAIPVGASKADVNEPSKGSSAHISSDSPSRDKPEEAQRKAEARIITDHQSFYFLIIFVQIISGS</sequence>
<keyword evidence="3" id="KW-1185">Reference proteome</keyword>
<feature type="compositionally biased region" description="Basic and acidic residues" evidence="1">
    <location>
        <begin position="313"/>
        <end position="330"/>
    </location>
</feature>
<feature type="region of interest" description="Disordered" evidence="1">
    <location>
        <begin position="40"/>
        <end position="296"/>
    </location>
</feature>
<name>A0AAJ0GXL3_9PEZI</name>
<feature type="compositionally biased region" description="Polar residues" evidence="1">
    <location>
        <begin position="529"/>
        <end position="540"/>
    </location>
</feature>
<dbReference type="AlphaFoldDB" id="A0AAJ0GXL3"/>
<organism evidence="2 3">
    <name type="scientific">Chaetomium strumarium</name>
    <dbReference type="NCBI Taxonomy" id="1170767"/>
    <lineage>
        <taxon>Eukaryota</taxon>
        <taxon>Fungi</taxon>
        <taxon>Dikarya</taxon>
        <taxon>Ascomycota</taxon>
        <taxon>Pezizomycotina</taxon>
        <taxon>Sordariomycetes</taxon>
        <taxon>Sordariomycetidae</taxon>
        <taxon>Sordariales</taxon>
        <taxon>Chaetomiaceae</taxon>
        <taxon>Chaetomium</taxon>
    </lineage>
</organism>